<dbReference type="EMBL" id="CP115149">
    <property type="protein sequence ID" value="WBL35540.1"/>
    <property type="molecule type" value="Genomic_DNA"/>
</dbReference>
<name>A0ABY7M4S4_9CHLR</name>
<keyword evidence="1" id="KW-1133">Transmembrane helix</keyword>
<sequence length="64" mass="6114">MVRGRLFGRWGPLVLGLLGLVSAGAGVALGREGLAVIGAAAAAGAALAALPLRRDGDDGPPGPA</sequence>
<keyword evidence="3" id="KW-1185">Reference proteome</keyword>
<keyword evidence="1" id="KW-0812">Transmembrane</keyword>
<evidence type="ECO:0000313" key="2">
    <source>
        <dbReference type="EMBL" id="WBL35540.1"/>
    </source>
</evidence>
<evidence type="ECO:0000313" key="3">
    <source>
        <dbReference type="Proteomes" id="UP001212803"/>
    </source>
</evidence>
<organism evidence="2 3">
    <name type="scientific">Tepidiforma flava</name>
    <dbReference type="NCBI Taxonomy" id="3004094"/>
    <lineage>
        <taxon>Bacteria</taxon>
        <taxon>Bacillati</taxon>
        <taxon>Chloroflexota</taxon>
        <taxon>Tepidiformia</taxon>
        <taxon>Tepidiformales</taxon>
        <taxon>Tepidiformaceae</taxon>
        <taxon>Tepidiforma</taxon>
    </lineage>
</organism>
<gene>
    <name evidence="2" type="ORF">O0235_12260</name>
</gene>
<reference evidence="2 3" key="1">
    <citation type="journal article" date="2023" name="ISME J.">
        <title>Thermophilic Dehalococcoidia with unusual traits shed light on an unexpected past.</title>
        <authorList>
            <person name="Palmer M."/>
            <person name="Covington J.K."/>
            <person name="Zhou E.M."/>
            <person name="Thomas S.C."/>
            <person name="Habib N."/>
            <person name="Seymour C.O."/>
            <person name="Lai D."/>
            <person name="Johnston J."/>
            <person name="Hashimi A."/>
            <person name="Jiao J.Y."/>
            <person name="Muok A.R."/>
            <person name="Liu L."/>
            <person name="Xian W.D."/>
            <person name="Zhi X.Y."/>
            <person name="Li M.M."/>
            <person name="Silva L.P."/>
            <person name="Bowen B.P."/>
            <person name="Louie K."/>
            <person name="Briegel A."/>
            <person name="Pett-Ridge J."/>
            <person name="Weber P.K."/>
            <person name="Tocheva E.I."/>
            <person name="Woyke T."/>
            <person name="Northen T.R."/>
            <person name="Mayali X."/>
            <person name="Li W.J."/>
            <person name="Hedlund B.P."/>
        </authorList>
    </citation>
    <scope>NUCLEOTIDE SEQUENCE [LARGE SCALE GENOMIC DNA]</scope>
    <source>
        <strain evidence="2 3">YIM 72310</strain>
    </source>
</reference>
<accession>A0ABY7M4S4</accession>
<keyword evidence="1" id="KW-0472">Membrane</keyword>
<feature type="transmembrane region" description="Helical" evidence="1">
    <location>
        <begin position="33"/>
        <end position="52"/>
    </location>
</feature>
<dbReference type="RefSeq" id="WP_270056066.1">
    <property type="nucleotide sequence ID" value="NZ_CP115149.1"/>
</dbReference>
<proteinExistence type="predicted"/>
<evidence type="ECO:0000256" key="1">
    <source>
        <dbReference type="SAM" id="Phobius"/>
    </source>
</evidence>
<protein>
    <submittedName>
        <fullName evidence="2">Uncharacterized protein</fullName>
    </submittedName>
</protein>
<dbReference type="Proteomes" id="UP001212803">
    <property type="component" value="Chromosome"/>
</dbReference>